<keyword evidence="2" id="KW-0145">Chemotaxis</keyword>
<feature type="compositionally biased region" description="Basic and acidic residues" evidence="5">
    <location>
        <begin position="400"/>
        <end position="417"/>
    </location>
</feature>
<gene>
    <name evidence="9" type="ORF">BJF92_13575</name>
</gene>
<dbReference type="SMART" id="SM00304">
    <property type="entry name" value="HAMP"/>
    <property type="match status" value="2"/>
</dbReference>
<evidence type="ECO:0000313" key="9">
    <source>
        <dbReference type="EMBL" id="OLP54834.1"/>
    </source>
</evidence>
<dbReference type="SUPFAM" id="SSF158472">
    <property type="entry name" value="HAMP domain-like"/>
    <property type="match status" value="1"/>
</dbReference>
<feature type="domain" description="Methyl-accepting transducer" evidence="7">
    <location>
        <begin position="352"/>
        <end position="581"/>
    </location>
</feature>
<dbReference type="PROSITE" id="PS50885">
    <property type="entry name" value="HAMP"/>
    <property type="match status" value="2"/>
</dbReference>
<evidence type="ECO:0000313" key="10">
    <source>
        <dbReference type="Proteomes" id="UP000186143"/>
    </source>
</evidence>
<dbReference type="PANTHER" id="PTHR43531">
    <property type="entry name" value="PROTEIN ICFG"/>
    <property type="match status" value="1"/>
</dbReference>
<keyword evidence="6" id="KW-0472">Membrane</keyword>
<dbReference type="EMBL" id="MKIO01000031">
    <property type="protein sequence ID" value="OLP54834.1"/>
    <property type="molecule type" value="Genomic_DNA"/>
</dbReference>
<dbReference type="PROSITE" id="PS50111">
    <property type="entry name" value="CHEMOTAXIS_TRANSDUC_2"/>
    <property type="match status" value="1"/>
</dbReference>
<dbReference type="Gene3D" id="6.10.340.10">
    <property type="match status" value="1"/>
</dbReference>
<dbReference type="RefSeq" id="WP_075635394.1">
    <property type="nucleotide sequence ID" value="NZ_MKIO01000031.1"/>
</dbReference>
<evidence type="ECO:0000256" key="6">
    <source>
        <dbReference type="SAM" id="Phobius"/>
    </source>
</evidence>
<accession>A0A1Q9AHZ3</accession>
<feature type="region of interest" description="Disordered" evidence="5">
    <location>
        <begin position="266"/>
        <end position="298"/>
    </location>
</feature>
<evidence type="ECO:0008006" key="11">
    <source>
        <dbReference type="Google" id="ProtNLM"/>
    </source>
</evidence>
<evidence type="ECO:0000256" key="4">
    <source>
        <dbReference type="PROSITE-ProRule" id="PRU00284"/>
    </source>
</evidence>
<keyword evidence="6" id="KW-0812">Transmembrane</keyword>
<name>A0A1Q9AHZ3_9HYPH</name>
<dbReference type="CDD" id="cd06225">
    <property type="entry name" value="HAMP"/>
    <property type="match status" value="1"/>
</dbReference>
<feature type="transmembrane region" description="Helical" evidence="6">
    <location>
        <begin position="12"/>
        <end position="31"/>
    </location>
</feature>
<comment type="caution">
    <text evidence="9">The sequence shown here is derived from an EMBL/GenBank/DDBJ whole genome shotgun (WGS) entry which is preliminary data.</text>
</comment>
<dbReference type="PANTHER" id="PTHR43531:SF11">
    <property type="entry name" value="METHYL-ACCEPTING CHEMOTAXIS PROTEIN 3"/>
    <property type="match status" value="1"/>
</dbReference>
<dbReference type="GO" id="GO:0006935">
    <property type="term" value="P:chemotaxis"/>
    <property type="evidence" value="ECO:0007669"/>
    <property type="project" value="UniProtKB-KW"/>
</dbReference>
<feature type="domain" description="HAMP" evidence="8">
    <location>
        <begin position="295"/>
        <end position="347"/>
    </location>
</feature>
<proteinExistence type="inferred from homology"/>
<dbReference type="STRING" id="1672749.BJF92_13575"/>
<dbReference type="OrthoDB" id="3378718at2"/>
<dbReference type="CDD" id="cd11386">
    <property type="entry name" value="MCP_signal"/>
    <property type="match status" value="1"/>
</dbReference>
<evidence type="ECO:0000256" key="5">
    <source>
        <dbReference type="SAM" id="MobiDB-lite"/>
    </source>
</evidence>
<evidence type="ECO:0000256" key="3">
    <source>
        <dbReference type="ARBA" id="ARBA00029447"/>
    </source>
</evidence>
<organism evidence="9 10">
    <name type="scientific">Xaviernesmea rhizosphaerae</name>
    <dbReference type="NCBI Taxonomy" id="1672749"/>
    <lineage>
        <taxon>Bacteria</taxon>
        <taxon>Pseudomonadati</taxon>
        <taxon>Pseudomonadota</taxon>
        <taxon>Alphaproteobacteria</taxon>
        <taxon>Hyphomicrobiales</taxon>
        <taxon>Rhizobiaceae</taxon>
        <taxon>Rhizobium/Agrobacterium group</taxon>
        <taxon>Xaviernesmea</taxon>
    </lineage>
</organism>
<keyword evidence="4" id="KW-0807">Transducer</keyword>
<dbReference type="Pfam" id="PF00015">
    <property type="entry name" value="MCPsignal"/>
    <property type="match status" value="1"/>
</dbReference>
<protein>
    <recommendedName>
        <fullName evidence="11">Methyl-accepting chemotaxis protein</fullName>
    </recommendedName>
</protein>
<dbReference type="SMART" id="SM00283">
    <property type="entry name" value="MA"/>
    <property type="match status" value="1"/>
</dbReference>
<dbReference type="SUPFAM" id="SSF58104">
    <property type="entry name" value="Methyl-accepting chemotaxis protein (MCP) signaling domain"/>
    <property type="match status" value="1"/>
</dbReference>
<dbReference type="Pfam" id="PF00672">
    <property type="entry name" value="HAMP"/>
    <property type="match status" value="1"/>
</dbReference>
<dbReference type="InterPro" id="IPR051310">
    <property type="entry name" value="MCP_chemotaxis"/>
</dbReference>
<dbReference type="InterPro" id="IPR003660">
    <property type="entry name" value="HAMP_dom"/>
</dbReference>
<reference evidence="9 10" key="1">
    <citation type="submission" date="2016-09" db="EMBL/GenBank/DDBJ databases">
        <title>Rhizobium sp. nov., a novel species isolated from the rice rhizosphere.</title>
        <authorList>
            <person name="Zhao J."/>
            <person name="Zhang X."/>
        </authorList>
    </citation>
    <scope>NUCLEOTIDE SEQUENCE [LARGE SCALE GENOMIC DNA]</scope>
    <source>
        <strain evidence="9 10">MH17</strain>
    </source>
</reference>
<evidence type="ECO:0000259" key="7">
    <source>
        <dbReference type="PROSITE" id="PS50111"/>
    </source>
</evidence>
<keyword evidence="6" id="KW-1133">Transmembrane helix</keyword>
<feature type="compositionally biased region" description="Basic and acidic residues" evidence="5">
    <location>
        <begin position="266"/>
        <end position="295"/>
    </location>
</feature>
<dbReference type="Proteomes" id="UP000186143">
    <property type="component" value="Unassembled WGS sequence"/>
</dbReference>
<dbReference type="InterPro" id="IPR004089">
    <property type="entry name" value="MCPsignal_dom"/>
</dbReference>
<sequence>MLRHIRLVPKIVGVLACLGIFGLGGVIVSGIQMQAVDANYSTILAKDQQGVLYTVRANRATQTLRALTAEIIFSTDPEQIKVLQAQMETTRADLVKFFDTALAAVPEDKGIQALKAEAYKIAFETCVPLANRGAQATTARAVDAVAADYFKTCQPELVRLTKTYAEQTTRLVEGAKAQSAQQTASVRSMTMWLVGCMTLATLAIVGLAILLVRKGITGPLADLRESMRRLAGGDLSTIVAETDRRDEIGDMARTVQIFKDQAGHAEALETETRKAREVTEEERARNQEREKRHAESMAVATQGIDEALQHLSRGDLTFRLERPFSEEFEGLRQNFNAAIAQLTETIRAVSHATASIDGGTQELSASANDLSKRTEQQAAALEETAAALDEITSNVASSTRRTDEARAKAEQANESARHSGAIMTDAVNAMQRIEKSSAEIGNIISVIDEIAFQTNLLALNAGVEAARAGEAGKGFAVVAQEVRELAQRSAKAAKEIKELIRTSVDEVSTGVRLVTETGAALQVIESHVVDINEQLNAIATAAKEQSVGLQQVNSAVNQMDQSTQQNAAMVEETTAASAGLAHEAERLRSLIGQFRIDGDPARATARPAQATAASPARQMMNRVANAFTPKKRAGGGSKDGWDEF</sequence>
<feature type="transmembrane region" description="Helical" evidence="6">
    <location>
        <begin position="189"/>
        <end position="212"/>
    </location>
</feature>
<evidence type="ECO:0000256" key="1">
    <source>
        <dbReference type="ARBA" id="ARBA00004370"/>
    </source>
</evidence>
<evidence type="ECO:0000259" key="8">
    <source>
        <dbReference type="PROSITE" id="PS50885"/>
    </source>
</evidence>
<comment type="similarity">
    <text evidence="3">Belongs to the methyl-accepting chemotaxis (MCP) protein family.</text>
</comment>
<dbReference type="Gene3D" id="1.10.287.950">
    <property type="entry name" value="Methyl-accepting chemotaxis protein"/>
    <property type="match status" value="1"/>
</dbReference>
<dbReference type="GO" id="GO:0016020">
    <property type="term" value="C:membrane"/>
    <property type="evidence" value="ECO:0007669"/>
    <property type="project" value="UniProtKB-SubCell"/>
</dbReference>
<evidence type="ECO:0000256" key="2">
    <source>
        <dbReference type="ARBA" id="ARBA00022500"/>
    </source>
</evidence>
<dbReference type="GO" id="GO:0007165">
    <property type="term" value="P:signal transduction"/>
    <property type="evidence" value="ECO:0007669"/>
    <property type="project" value="UniProtKB-KW"/>
</dbReference>
<comment type="subcellular location">
    <subcellularLocation>
        <location evidence="1">Membrane</location>
    </subcellularLocation>
</comment>
<dbReference type="FunFam" id="1.10.287.950:FF:000001">
    <property type="entry name" value="Methyl-accepting chemotaxis sensory transducer"/>
    <property type="match status" value="1"/>
</dbReference>
<dbReference type="AlphaFoldDB" id="A0A1Q9AHZ3"/>
<feature type="domain" description="HAMP" evidence="8">
    <location>
        <begin position="214"/>
        <end position="267"/>
    </location>
</feature>
<feature type="region of interest" description="Disordered" evidence="5">
    <location>
        <begin position="392"/>
        <end position="418"/>
    </location>
</feature>